<dbReference type="InterPro" id="IPR006439">
    <property type="entry name" value="HAD-SF_hydro_IA"/>
</dbReference>
<name>A0A6C0G2N5_9BACL</name>
<dbReference type="NCBIfam" id="TIGR01549">
    <property type="entry name" value="HAD-SF-IA-v1"/>
    <property type="match status" value="1"/>
</dbReference>
<keyword evidence="2" id="KW-0479">Metal-binding</keyword>
<dbReference type="Gene3D" id="3.40.50.1000">
    <property type="entry name" value="HAD superfamily/HAD-like"/>
    <property type="match status" value="1"/>
</dbReference>
<dbReference type="EMBL" id="CP048209">
    <property type="protein sequence ID" value="QHT60830.1"/>
    <property type="molecule type" value="Genomic_DNA"/>
</dbReference>
<dbReference type="InterPro" id="IPR051400">
    <property type="entry name" value="HAD-like_hydrolase"/>
</dbReference>
<protein>
    <submittedName>
        <fullName evidence="5">HAD family hydrolase</fullName>
    </submittedName>
</protein>
<evidence type="ECO:0000256" key="2">
    <source>
        <dbReference type="ARBA" id="ARBA00022723"/>
    </source>
</evidence>
<evidence type="ECO:0000256" key="1">
    <source>
        <dbReference type="ARBA" id="ARBA00001946"/>
    </source>
</evidence>
<dbReference type="Pfam" id="PF00702">
    <property type="entry name" value="Hydrolase"/>
    <property type="match status" value="1"/>
</dbReference>
<dbReference type="AlphaFoldDB" id="A0A6C0G2N5"/>
<keyword evidence="6" id="KW-1185">Reference proteome</keyword>
<dbReference type="SUPFAM" id="SSF56784">
    <property type="entry name" value="HAD-like"/>
    <property type="match status" value="1"/>
</dbReference>
<dbReference type="NCBIfam" id="TIGR01509">
    <property type="entry name" value="HAD-SF-IA-v3"/>
    <property type="match status" value="1"/>
</dbReference>
<dbReference type="PRINTS" id="PR00413">
    <property type="entry name" value="HADHALOGNASE"/>
</dbReference>
<dbReference type="SFLD" id="SFLDS00003">
    <property type="entry name" value="Haloacid_Dehalogenase"/>
    <property type="match status" value="1"/>
</dbReference>
<dbReference type="PANTHER" id="PTHR46470:SF2">
    <property type="entry name" value="GLYCERALDEHYDE 3-PHOSPHATE PHOSPHATASE"/>
    <property type="match status" value="1"/>
</dbReference>
<gene>
    <name evidence="5" type="ORF">GXP70_13310</name>
</gene>
<dbReference type="RefSeq" id="WP_162357270.1">
    <property type="nucleotide sequence ID" value="NZ_CP048209.1"/>
</dbReference>
<reference evidence="5 6" key="1">
    <citation type="submission" date="2020-01" db="EMBL/GenBank/DDBJ databases">
        <title>Paenibacillus sp. nov., isolated from tomato rhizosphere.</title>
        <authorList>
            <person name="Weon H.-Y."/>
            <person name="Lee S.A."/>
        </authorList>
    </citation>
    <scope>NUCLEOTIDE SEQUENCE [LARGE SCALE GENOMIC DNA]</scope>
    <source>
        <strain evidence="5 6">12200R-189</strain>
    </source>
</reference>
<dbReference type="Proteomes" id="UP000476064">
    <property type="component" value="Chromosome"/>
</dbReference>
<dbReference type="InterPro" id="IPR023214">
    <property type="entry name" value="HAD_sf"/>
</dbReference>
<dbReference type="PANTHER" id="PTHR46470">
    <property type="entry name" value="N-ACYLNEURAMINATE-9-PHOSPHATASE"/>
    <property type="match status" value="1"/>
</dbReference>
<keyword evidence="4" id="KW-0460">Magnesium</keyword>
<comment type="cofactor">
    <cofactor evidence="1">
        <name>Mg(2+)</name>
        <dbReference type="ChEBI" id="CHEBI:18420"/>
    </cofactor>
</comment>
<dbReference type="Gene3D" id="1.20.120.710">
    <property type="entry name" value="Haloacid dehalogenase hydrolase-like domain"/>
    <property type="match status" value="1"/>
</dbReference>
<evidence type="ECO:0000256" key="3">
    <source>
        <dbReference type="ARBA" id="ARBA00022801"/>
    </source>
</evidence>
<organism evidence="5 6">
    <name type="scientific">Paenibacillus lycopersici</name>
    <dbReference type="NCBI Taxonomy" id="2704462"/>
    <lineage>
        <taxon>Bacteria</taxon>
        <taxon>Bacillati</taxon>
        <taxon>Bacillota</taxon>
        <taxon>Bacilli</taxon>
        <taxon>Bacillales</taxon>
        <taxon>Paenibacillaceae</taxon>
        <taxon>Paenibacillus</taxon>
    </lineage>
</organism>
<dbReference type="SFLD" id="SFLDG01129">
    <property type="entry name" value="C1.5:_HAD__Beta-PGM__Phosphata"/>
    <property type="match status" value="1"/>
</dbReference>
<evidence type="ECO:0000256" key="4">
    <source>
        <dbReference type="ARBA" id="ARBA00022842"/>
    </source>
</evidence>
<keyword evidence="3 5" id="KW-0378">Hydrolase</keyword>
<dbReference type="GO" id="GO:0046872">
    <property type="term" value="F:metal ion binding"/>
    <property type="evidence" value="ECO:0007669"/>
    <property type="project" value="UniProtKB-KW"/>
</dbReference>
<dbReference type="GO" id="GO:0044281">
    <property type="term" value="P:small molecule metabolic process"/>
    <property type="evidence" value="ECO:0007669"/>
    <property type="project" value="UniProtKB-ARBA"/>
</dbReference>
<dbReference type="KEGG" id="plyc:GXP70_13310"/>
<evidence type="ECO:0000313" key="6">
    <source>
        <dbReference type="Proteomes" id="UP000476064"/>
    </source>
</evidence>
<accession>A0A6C0G2N5</accession>
<dbReference type="InterPro" id="IPR036412">
    <property type="entry name" value="HAD-like_sf"/>
</dbReference>
<sequence>MERIKAVLFDLDNTILDRSRMFGGFVDEFFAAYLGHVADRKAMFDRVVELDRDGYKPRETLFAELLDELPWERKPSHGELMTFYRGAYLRHAVLMERAGEVLAHVRAKYRTGLITNGRMATQYGKIDLLGIRDAFELILVSEEAGVKKPDPRIFGQAADQLGLRAEECLFIGDHPVNDVEGAARFGMATIWLQANHAWPASNEASPLHTIKRLDELLALL</sequence>
<proteinExistence type="predicted"/>
<dbReference type="GO" id="GO:0016791">
    <property type="term" value="F:phosphatase activity"/>
    <property type="evidence" value="ECO:0007669"/>
    <property type="project" value="TreeGrafter"/>
</dbReference>
<evidence type="ECO:0000313" key="5">
    <source>
        <dbReference type="EMBL" id="QHT60830.1"/>
    </source>
</evidence>